<sequence>MLIRNGFWFSKLKVYRKLSFISNRHNFSIIKNNDDNWIIC</sequence>
<dbReference type="EMBL" id="MN740556">
    <property type="protein sequence ID" value="QHU33357.1"/>
    <property type="molecule type" value="Genomic_DNA"/>
</dbReference>
<proteinExistence type="predicted"/>
<reference evidence="1" key="1">
    <citation type="journal article" date="2020" name="Nature">
        <title>Giant virus diversity and host interactions through global metagenomics.</title>
        <authorList>
            <person name="Schulz F."/>
            <person name="Roux S."/>
            <person name="Paez-Espino D."/>
            <person name="Jungbluth S."/>
            <person name="Walsh D.A."/>
            <person name="Denef V.J."/>
            <person name="McMahon K.D."/>
            <person name="Konstantinidis K.T."/>
            <person name="Eloe-Fadrosh E.A."/>
            <person name="Kyrpides N.C."/>
            <person name="Woyke T."/>
        </authorList>
    </citation>
    <scope>NUCLEOTIDE SEQUENCE</scope>
    <source>
        <strain evidence="1">GVMAG-S-1014582-52</strain>
    </source>
</reference>
<name>A0A6C0LRY7_9ZZZZ</name>
<dbReference type="AlphaFoldDB" id="A0A6C0LRY7"/>
<organism evidence="1">
    <name type="scientific">viral metagenome</name>
    <dbReference type="NCBI Taxonomy" id="1070528"/>
    <lineage>
        <taxon>unclassified sequences</taxon>
        <taxon>metagenomes</taxon>
        <taxon>organismal metagenomes</taxon>
    </lineage>
</organism>
<accession>A0A6C0LRY7</accession>
<protein>
    <submittedName>
        <fullName evidence="1">Uncharacterized protein</fullName>
    </submittedName>
</protein>
<evidence type="ECO:0000313" key="1">
    <source>
        <dbReference type="EMBL" id="QHU33357.1"/>
    </source>
</evidence>